<dbReference type="Proteomes" id="UP000000844">
    <property type="component" value="Chromosome"/>
</dbReference>
<dbReference type="EMBL" id="CP001778">
    <property type="protein sequence ID" value="ADD42729.1"/>
    <property type="molecule type" value="Genomic_DNA"/>
</dbReference>
<dbReference type="OrthoDB" id="3203858at2"/>
<evidence type="ECO:0000313" key="3">
    <source>
        <dbReference type="Proteomes" id="UP000000844"/>
    </source>
</evidence>
<evidence type="ECO:0000313" key="2">
    <source>
        <dbReference type="EMBL" id="ADD42729.1"/>
    </source>
</evidence>
<keyword evidence="1" id="KW-0812">Transmembrane</keyword>
<dbReference type="KEGG" id="sna:Snas_3058"/>
<dbReference type="HOGENOM" id="CLU_956173_0_0_11"/>
<gene>
    <name evidence="2" type="ordered locus">Snas_3058</name>
</gene>
<feature type="transmembrane region" description="Helical" evidence="1">
    <location>
        <begin position="48"/>
        <end position="68"/>
    </location>
</feature>
<organism evidence="2 3">
    <name type="scientific">Stackebrandtia nassauensis (strain DSM 44728 / CIP 108903 / NRRL B-16338 / NBRC 102104 / LLR-40K-21)</name>
    <dbReference type="NCBI Taxonomy" id="446470"/>
    <lineage>
        <taxon>Bacteria</taxon>
        <taxon>Bacillati</taxon>
        <taxon>Actinomycetota</taxon>
        <taxon>Actinomycetes</taxon>
        <taxon>Glycomycetales</taxon>
        <taxon>Glycomycetaceae</taxon>
        <taxon>Stackebrandtia</taxon>
    </lineage>
</organism>
<feature type="transmembrane region" description="Helical" evidence="1">
    <location>
        <begin position="21"/>
        <end position="42"/>
    </location>
</feature>
<keyword evidence="1" id="KW-0472">Membrane</keyword>
<protein>
    <submittedName>
        <fullName evidence="2">Uncharacterized protein</fullName>
    </submittedName>
</protein>
<evidence type="ECO:0000256" key="1">
    <source>
        <dbReference type="SAM" id="Phobius"/>
    </source>
</evidence>
<dbReference type="AlphaFoldDB" id="D3QAE6"/>
<proteinExistence type="predicted"/>
<accession>D3QAE6</accession>
<dbReference type="RefSeq" id="WP_013018300.1">
    <property type="nucleotide sequence ID" value="NC_013947.1"/>
</dbReference>
<keyword evidence="1" id="KW-1133">Transmembrane helix</keyword>
<reference evidence="2 3" key="1">
    <citation type="journal article" date="2009" name="Stand. Genomic Sci.">
        <title>Complete genome sequence of Stackebrandtia nassauensis type strain (LLR-40K-21).</title>
        <authorList>
            <person name="Munk C."/>
            <person name="Lapidus A."/>
            <person name="Copeland A."/>
            <person name="Jando M."/>
            <person name="Mayilraj S."/>
            <person name="Glavina Del Rio T."/>
            <person name="Nolan M."/>
            <person name="Chen F."/>
            <person name="Lucas S."/>
            <person name="Tice H."/>
            <person name="Cheng J.F."/>
            <person name="Han C."/>
            <person name="Detter J.C."/>
            <person name="Bruce D."/>
            <person name="Goodwin L."/>
            <person name="Chain P."/>
            <person name="Pitluck S."/>
            <person name="Goker M."/>
            <person name="Ovchinikova G."/>
            <person name="Pati A."/>
            <person name="Ivanova N."/>
            <person name="Mavromatis K."/>
            <person name="Chen A."/>
            <person name="Palaniappan K."/>
            <person name="Land M."/>
            <person name="Hauser L."/>
            <person name="Chang Y.J."/>
            <person name="Jeffries C.D."/>
            <person name="Bristow J."/>
            <person name="Eisen J.A."/>
            <person name="Markowitz V."/>
            <person name="Hugenholtz P."/>
            <person name="Kyrpides N.C."/>
            <person name="Klenk H.P."/>
        </authorList>
    </citation>
    <scope>NUCLEOTIDE SEQUENCE [LARGE SCALE GENOMIC DNA]</scope>
    <source>
        <strain evidence="3">DSM 44728 / CIP 108903 / NRRL B-16338 / NBRC 102104 / LLR-40K-21</strain>
    </source>
</reference>
<dbReference type="eggNOG" id="ENOG5032RNZ">
    <property type="taxonomic scope" value="Bacteria"/>
</dbReference>
<name>D3QAE6_STANL</name>
<keyword evidence="3" id="KW-1185">Reference proteome</keyword>
<sequence length="291" mass="32529">MSQIDLKQIVAVALAAEIAKKIVTAAFLACGAVSTWFAGAGSASVSTLGWPIVATVVFGAALAFLVIAQRQSIYRCRYPAIAFQTEILEKSCSYVINEHGELLYSKRIKLKALRDQMDEYIDRYFWSGGGVPKPEPGEGAQEITEVARVGVWEYYRIFFGRVLHRGDVHEIEITWPLTNWRDSSPFVALSTREPTHKLVFDVKLPADEVGGSVLAEEIAGIDSIYPFNTEEIELDHGRCRWVVDRPSLYTQYRLRWTWKGAQAKTIPVLVEEAKAVEGTDREAGPTRVPHL</sequence>